<dbReference type="InterPro" id="IPR013246">
    <property type="entry name" value="SAGA_su_Sgf11"/>
</dbReference>
<accession>A0A0K2SWZ2</accession>
<name>A0A0K2SWZ2_LEPSM</name>
<dbReference type="GO" id="GO:0008270">
    <property type="term" value="F:zinc ion binding"/>
    <property type="evidence" value="ECO:0007669"/>
    <property type="project" value="UniProtKB-UniRule"/>
</dbReference>
<evidence type="ECO:0000256" key="2">
    <source>
        <dbReference type="ARBA" id="ARBA00022723"/>
    </source>
</evidence>
<dbReference type="GO" id="GO:0006357">
    <property type="term" value="P:regulation of transcription by RNA polymerase II"/>
    <property type="evidence" value="ECO:0007669"/>
    <property type="project" value="TreeGrafter"/>
</dbReference>
<evidence type="ECO:0000256" key="1">
    <source>
        <dbReference type="ARBA" id="ARBA00004123"/>
    </source>
</evidence>
<dbReference type="HAMAP" id="MF_03047">
    <property type="entry name" value="Sgf11"/>
    <property type="match status" value="1"/>
</dbReference>
<keyword evidence="7 10" id="KW-0010">Activator</keyword>
<evidence type="ECO:0000259" key="12">
    <source>
        <dbReference type="PROSITE" id="PS51505"/>
    </source>
</evidence>
<keyword evidence="6 10" id="KW-0805">Transcription regulation</keyword>
<dbReference type="GO" id="GO:0000124">
    <property type="term" value="C:SAGA complex"/>
    <property type="evidence" value="ECO:0007669"/>
    <property type="project" value="UniProtKB-UniRule"/>
</dbReference>
<keyword evidence="3 10" id="KW-0863">Zinc-finger</keyword>
<dbReference type="Gene3D" id="3.30.160.60">
    <property type="entry name" value="Classic Zinc Finger"/>
    <property type="match status" value="1"/>
</dbReference>
<dbReference type="Gene3D" id="6.10.140.1270">
    <property type="match status" value="1"/>
</dbReference>
<dbReference type="Pfam" id="PF08209">
    <property type="entry name" value="Sgf11"/>
    <property type="match status" value="1"/>
</dbReference>
<keyword evidence="5 10" id="KW-0156">Chromatin regulator</keyword>
<dbReference type="GO" id="GO:0071819">
    <property type="term" value="C:DUBm complex"/>
    <property type="evidence" value="ECO:0007669"/>
    <property type="project" value="UniProtKB-UniRule"/>
</dbReference>
<comment type="subcellular location">
    <subcellularLocation>
        <location evidence="1 10">Nucleus</location>
    </subcellularLocation>
</comment>
<dbReference type="KEGG" id="lsm:121113797"/>
<feature type="compositionally biased region" description="Low complexity" evidence="11">
    <location>
        <begin position="333"/>
        <end position="349"/>
    </location>
</feature>
<evidence type="ECO:0000256" key="7">
    <source>
        <dbReference type="ARBA" id="ARBA00023159"/>
    </source>
</evidence>
<feature type="zinc finger region" description="SGF11-type" evidence="10">
    <location>
        <begin position="101"/>
        <end position="122"/>
    </location>
</feature>
<proteinExistence type="inferred from homology"/>
<dbReference type="RefSeq" id="XP_040563592.1">
    <property type="nucleotide sequence ID" value="XM_040707658.2"/>
</dbReference>
<keyword evidence="8 10" id="KW-0804">Transcription</keyword>
<organism evidence="13">
    <name type="scientific">Lepeophtheirus salmonis</name>
    <name type="common">Salmon louse</name>
    <name type="synonym">Caligus salmonis</name>
    <dbReference type="NCBI Taxonomy" id="72036"/>
    <lineage>
        <taxon>Eukaryota</taxon>
        <taxon>Metazoa</taxon>
        <taxon>Ecdysozoa</taxon>
        <taxon>Arthropoda</taxon>
        <taxon>Crustacea</taxon>
        <taxon>Multicrustacea</taxon>
        <taxon>Hexanauplia</taxon>
        <taxon>Copepoda</taxon>
        <taxon>Siphonostomatoida</taxon>
        <taxon>Caligidae</taxon>
        <taxon>Lepeophtheirus</taxon>
    </lineage>
</organism>
<evidence type="ECO:0000256" key="5">
    <source>
        <dbReference type="ARBA" id="ARBA00022853"/>
    </source>
</evidence>
<dbReference type="EMBL" id="HACA01000679">
    <property type="protein sequence ID" value="CDW18040.1"/>
    <property type="molecule type" value="Transcribed_RNA"/>
</dbReference>
<keyword evidence="9 10" id="KW-0539">Nucleus</keyword>
<keyword evidence="4 10" id="KW-0862">Zinc</keyword>
<dbReference type="GO" id="GO:0003713">
    <property type="term" value="F:transcription coactivator activity"/>
    <property type="evidence" value="ECO:0007669"/>
    <property type="project" value="UniProtKB-UniRule"/>
</dbReference>
<evidence type="ECO:0000256" key="3">
    <source>
        <dbReference type="ARBA" id="ARBA00022771"/>
    </source>
</evidence>
<comment type="domain">
    <text evidence="10">The long N-terminal helix forms part of the 'assembly lobe' of the SAGA deubiquitination module.</text>
</comment>
<dbReference type="GeneID" id="121113797"/>
<feature type="compositionally biased region" description="Basic residues" evidence="11">
    <location>
        <begin position="198"/>
        <end position="213"/>
    </location>
</feature>
<dbReference type="GO" id="GO:0006325">
    <property type="term" value="P:chromatin organization"/>
    <property type="evidence" value="ECO:0007669"/>
    <property type="project" value="UniProtKB-KW"/>
</dbReference>
<dbReference type="Pfam" id="PF08313">
    <property type="entry name" value="SCA7"/>
    <property type="match status" value="1"/>
</dbReference>
<keyword evidence="2 10" id="KW-0479">Metal-binding</keyword>
<dbReference type="InterPro" id="IPR013243">
    <property type="entry name" value="SCA7_dom"/>
</dbReference>
<dbReference type="AlphaFoldDB" id="A0A0K2SWZ2"/>
<feature type="region of interest" description="Disordered" evidence="11">
    <location>
        <begin position="134"/>
        <end position="224"/>
    </location>
</feature>
<dbReference type="PANTHER" id="PTHR46367:SF1">
    <property type="entry name" value="ATAXIN-7-LIKE PROTEIN 3"/>
    <property type="match status" value="1"/>
</dbReference>
<dbReference type="InterPro" id="IPR051078">
    <property type="entry name" value="SGF11"/>
</dbReference>
<evidence type="ECO:0000256" key="4">
    <source>
        <dbReference type="ARBA" id="ARBA00022833"/>
    </source>
</evidence>
<dbReference type="FunFam" id="3.30.160.60:FF:000118">
    <property type="entry name" value="Ataxin-7-like protein 3"/>
    <property type="match status" value="1"/>
</dbReference>
<dbReference type="OrthoDB" id="21557at2759"/>
<sequence length="380" mass="41302">MLLEGVDLKSLTASLLRKCDVEEIAESIFLELVDEISLGIGFEVHRSVKIGLFPLLDSDNSEPCSPSEAKKMGLCTNTMDVFGSVVTTAVGVPTLKKQPECVCPNCSRNLAASRFAPHLEKCMGMGRNSSRIASRRIASSSNNSNNSSSQNNSNSNSNSKDSHNSHSEQGSGGNASSASCLDEDDAEDEDWIEPGKSFNRKKRDKNSPRRNRAPKYGNSQGRGGILEQLFDGTITPPANYDQLSKEERSHLLNNICGVTLHSKKLCTRSTRCQIHTDSQRREVRFKWLSNLGSGYDEETHVDIDSFTEGDTAALRESLSILSNASSPADSTISNSSNPGNSRDSSSSRRTTNKVGHRRGKRNNKGGSKSGSRASTPPHFD</sequence>
<comment type="function">
    <text evidence="10">Component of the transcription regulatory histone acetylation (HAT) complex SAGA, a multiprotein complex that activates transcription by remodeling chromatin and mediating histone acetylation and deubiquitination. Within the SAGA complex, participates in a subcomplex that specifically deubiquitinates histone H2B. The SAGA complex is recruited to specific gene promoters by activators, where it is required for transcription.</text>
</comment>
<feature type="compositionally biased region" description="Acidic residues" evidence="11">
    <location>
        <begin position="181"/>
        <end position="192"/>
    </location>
</feature>
<dbReference type="PROSITE" id="PS51505">
    <property type="entry name" value="SCA7"/>
    <property type="match status" value="1"/>
</dbReference>
<dbReference type="CTD" id="40035"/>
<protein>
    <recommendedName>
        <fullName evidence="10">SAGA-associated factor 11 homolog</fullName>
    </recommendedName>
</protein>
<comment type="subunit">
    <text evidence="10">Component of some SAGA transcription coactivator-HAT complexes. Within the SAGA complex, participates to a subcomplex of SAGA called the DUB module (deubiquitination module).</text>
</comment>
<comment type="similarity">
    <text evidence="10">Belongs to the SGF11 family.</text>
</comment>
<evidence type="ECO:0000256" key="11">
    <source>
        <dbReference type="SAM" id="MobiDB-lite"/>
    </source>
</evidence>
<dbReference type="PANTHER" id="PTHR46367">
    <property type="entry name" value="ATAXIN-7-LIKE PROTEIN 3"/>
    <property type="match status" value="1"/>
</dbReference>
<feature type="domain" description="SCA7" evidence="12">
    <location>
        <begin position="243"/>
        <end position="309"/>
    </location>
</feature>
<feature type="compositionally biased region" description="Polar residues" evidence="11">
    <location>
        <begin position="323"/>
        <end position="332"/>
    </location>
</feature>
<evidence type="ECO:0000313" key="13">
    <source>
        <dbReference type="EMBL" id="CDW18040.1"/>
    </source>
</evidence>
<feature type="compositionally biased region" description="Low complexity" evidence="11">
    <location>
        <begin position="134"/>
        <end position="159"/>
    </location>
</feature>
<evidence type="ECO:0000256" key="9">
    <source>
        <dbReference type="ARBA" id="ARBA00023242"/>
    </source>
</evidence>
<evidence type="ECO:0000256" key="6">
    <source>
        <dbReference type="ARBA" id="ARBA00023015"/>
    </source>
</evidence>
<evidence type="ECO:0000256" key="10">
    <source>
        <dbReference type="HAMAP-Rule" id="MF_03047"/>
    </source>
</evidence>
<evidence type="ECO:0000256" key="8">
    <source>
        <dbReference type="ARBA" id="ARBA00023163"/>
    </source>
</evidence>
<feature type="compositionally biased region" description="Basic residues" evidence="11">
    <location>
        <begin position="350"/>
        <end position="363"/>
    </location>
</feature>
<feature type="region of interest" description="Disordered" evidence="11">
    <location>
        <begin position="323"/>
        <end position="380"/>
    </location>
</feature>
<comment type="domain">
    <text evidence="10">The C-terminal SGF11-type zinc-finger domain forms part of the 'catalytic lobe' of the SAGA deubiquitination module.</text>
</comment>
<reference evidence="13" key="1">
    <citation type="submission" date="2014-05" db="EMBL/GenBank/DDBJ databases">
        <authorList>
            <person name="Chronopoulou M."/>
        </authorList>
    </citation>
    <scope>NUCLEOTIDE SEQUENCE</scope>
    <source>
        <tissue evidence="13">Whole organism</tissue>
    </source>
</reference>